<evidence type="ECO:0000313" key="3">
    <source>
        <dbReference type="Proteomes" id="UP000789759"/>
    </source>
</evidence>
<sequence>MRISHTSTENLREPRKDNWEKSSSDMFDEFTYENEKLDEIDGYYTVKSSDNETDLYDNLWKDEVSPAIYLTLVEEWRRKGRGPHLLQRRELLAHDRFRQAGKKHNDADALSCQHDSREVSSNNLEIDNNAQKCREWLLSLVECEEYLDEIEPGEYTGWSVEEIELTAHDDGNRTIVNRLITLPKKRKRGETSMKKEVIDKKKKNVKLEECVALKNNLLVRVVSFEKDRYGTKDEHLTGFQKLSMGTGVELGYTEPLNKDAINADRNAHLGRNCKVITVQPLKTDNRPSRFNYEPN</sequence>
<dbReference type="AlphaFoldDB" id="A0A9N9FUZ3"/>
<evidence type="ECO:0000313" key="2">
    <source>
        <dbReference type="EMBL" id="CAG8557976.1"/>
    </source>
</evidence>
<evidence type="ECO:0000256" key="1">
    <source>
        <dbReference type="SAM" id="MobiDB-lite"/>
    </source>
</evidence>
<name>A0A9N9FUZ3_9GLOM</name>
<gene>
    <name evidence="2" type="ORF">CPELLU_LOCUS5065</name>
</gene>
<protein>
    <submittedName>
        <fullName evidence="2">6201_t:CDS:1</fullName>
    </submittedName>
</protein>
<feature type="compositionally biased region" description="Basic and acidic residues" evidence="1">
    <location>
        <begin position="10"/>
        <end position="21"/>
    </location>
</feature>
<dbReference type="OrthoDB" id="2420497at2759"/>
<dbReference type="EMBL" id="CAJVQA010002810">
    <property type="protein sequence ID" value="CAG8557976.1"/>
    <property type="molecule type" value="Genomic_DNA"/>
</dbReference>
<accession>A0A9N9FUZ3</accession>
<proteinExistence type="predicted"/>
<keyword evidence="3" id="KW-1185">Reference proteome</keyword>
<feature type="region of interest" description="Disordered" evidence="1">
    <location>
        <begin position="1"/>
        <end position="21"/>
    </location>
</feature>
<comment type="caution">
    <text evidence="2">The sequence shown here is derived from an EMBL/GenBank/DDBJ whole genome shotgun (WGS) entry which is preliminary data.</text>
</comment>
<organism evidence="2 3">
    <name type="scientific">Cetraspora pellucida</name>
    <dbReference type="NCBI Taxonomy" id="1433469"/>
    <lineage>
        <taxon>Eukaryota</taxon>
        <taxon>Fungi</taxon>
        <taxon>Fungi incertae sedis</taxon>
        <taxon>Mucoromycota</taxon>
        <taxon>Glomeromycotina</taxon>
        <taxon>Glomeromycetes</taxon>
        <taxon>Diversisporales</taxon>
        <taxon>Gigasporaceae</taxon>
        <taxon>Cetraspora</taxon>
    </lineage>
</organism>
<reference evidence="2" key="1">
    <citation type="submission" date="2021-06" db="EMBL/GenBank/DDBJ databases">
        <authorList>
            <person name="Kallberg Y."/>
            <person name="Tangrot J."/>
            <person name="Rosling A."/>
        </authorList>
    </citation>
    <scope>NUCLEOTIDE SEQUENCE</scope>
    <source>
        <strain evidence="2">FL966</strain>
    </source>
</reference>
<dbReference type="Proteomes" id="UP000789759">
    <property type="component" value="Unassembled WGS sequence"/>
</dbReference>